<reference evidence="2 3" key="1">
    <citation type="submission" date="2019-04" db="EMBL/GenBank/DDBJ databases">
        <title>Friends and foes A comparative genomics study of 23 Aspergillus species from section Flavi.</title>
        <authorList>
            <consortium name="DOE Joint Genome Institute"/>
            <person name="Kjaerbolling I."/>
            <person name="Vesth T."/>
            <person name="Frisvad J.C."/>
            <person name="Nybo J.L."/>
            <person name="Theobald S."/>
            <person name="Kildgaard S."/>
            <person name="Isbrandt T."/>
            <person name="Kuo A."/>
            <person name="Sato A."/>
            <person name="Lyhne E.K."/>
            <person name="Kogle M.E."/>
            <person name="Wiebenga A."/>
            <person name="Kun R.S."/>
            <person name="Lubbers R.J."/>
            <person name="Makela M.R."/>
            <person name="Barry K."/>
            <person name="Chovatia M."/>
            <person name="Clum A."/>
            <person name="Daum C."/>
            <person name="Haridas S."/>
            <person name="He G."/>
            <person name="LaButti K."/>
            <person name="Lipzen A."/>
            <person name="Mondo S."/>
            <person name="Riley R."/>
            <person name="Salamov A."/>
            <person name="Simmons B.A."/>
            <person name="Magnuson J.K."/>
            <person name="Henrissat B."/>
            <person name="Mortensen U.H."/>
            <person name="Larsen T.O."/>
            <person name="Devries R.P."/>
            <person name="Grigoriev I.V."/>
            <person name="Machida M."/>
            <person name="Baker S.E."/>
            <person name="Andersen M.R."/>
        </authorList>
    </citation>
    <scope>NUCLEOTIDE SEQUENCE [LARGE SCALE GENOMIC DNA]</scope>
    <source>
        <strain evidence="2 3">CBS 117625</strain>
    </source>
</reference>
<dbReference type="RefSeq" id="XP_031919731.1">
    <property type="nucleotide sequence ID" value="XM_032052977.1"/>
</dbReference>
<organism evidence="2 3">
    <name type="scientific">Aspergillus pseudotamarii</name>
    <dbReference type="NCBI Taxonomy" id="132259"/>
    <lineage>
        <taxon>Eukaryota</taxon>
        <taxon>Fungi</taxon>
        <taxon>Dikarya</taxon>
        <taxon>Ascomycota</taxon>
        <taxon>Pezizomycotina</taxon>
        <taxon>Eurotiomycetes</taxon>
        <taxon>Eurotiomycetidae</taxon>
        <taxon>Eurotiales</taxon>
        <taxon>Aspergillaceae</taxon>
        <taxon>Aspergillus</taxon>
        <taxon>Aspergillus subgen. Circumdati</taxon>
    </lineage>
</organism>
<dbReference type="Proteomes" id="UP000325672">
    <property type="component" value="Unassembled WGS sequence"/>
</dbReference>
<dbReference type="EMBL" id="ML743551">
    <property type="protein sequence ID" value="KAE8143668.1"/>
    <property type="molecule type" value="Genomic_DNA"/>
</dbReference>
<dbReference type="AlphaFoldDB" id="A0A5N6TBA5"/>
<evidence type="ECO:0000313" key="3">
    <source>
        <dbReference type="Proteomes" id="UP000325672"/>
    </source>
</evidence>
<feature type="transmembrane region" description="Helical" evidence="1">
    <location>
        <begin position="46"/>
        <end position="67"/>
    </location>
</feature>
<evidence type="ECO:0000256" key="1">
    <source>
        <dbReference type="SAM" id="Phobius"/>
    </source>
</evidence>
<keyword evidence="1" id="KW-0472">Membrane</keyword>
<keyword evidence="3" id="KW-1185">Reference proteome</keyword>
<name>A0A5N6TBA5_ASPPS</name>
<keyword evidence="1" id="KW-1133">Transmembrane helix</keyword>
<protein>
    <submittedName>
        <fullName evidence="2">Uncharacterized protein</fullName>
    </submittedName>
</protein>
<keyword evidence="1" id="KW-0812">Transmembrane</keyword>
<accession>A0A5N6TBA5</accession>
<gene>
    <name evidence="2" type="ORF">BDV38DRAFT_231892</name>
</gene>
<evidence type="ECO:0000313" key="2">
    <source>
        <dbReference type="EMBL" id="KAE8143668.1"/>
    </source>
</evidence>
<dbReference type="GeneID" id="43637187"/>
<sequence length="82" mass="9341">MRSYDHSRIWPPVQSRRHRFAPGSMDSFCRSVSDISKLAMAWVTQVAIYLSLTGIAASFQIPAQISFKVRSRYRSRSSFIAA</sequence>
<proteinExistence type="predicted"/>